<proteinExistence type="predicted"/>
<protein>
    <submittedName>
        <fullName evidence="2">Uncharacterized protein</fullName>
    </submittedName>
</protein>
<accession>A0A916SXD8</accession>
<keyword evidence="1" id="KW-0472">Membrane</keyword>
<keyword evidence="1" id="KW-1133">Transmembrane helix</keyword>
<dbReference type="Proteomes" id="UP000623067">
    <property type="component" value="Unassembled WGS sequence"/>
</dbReference>
<evidence type="ECO:0000256" key="1">
    <source>
        <dbReference type="SAM" id="Phobius"/>
    </source>
</evidence>
<comment type="caution">
    <text evidence="2">The sequence shown here is derived from an EMBL/GenBank/DDBJ whole genome shotgun (WGS) entry which is preliminary data.</text>
</comment>
<sequence>MPISALHPLACDCARCEPRTGATRLADLGAAAFFTGATGALMLALAAKPATTIAALLALAEAAS</sequence>
<dbReference type="EMBL" id="BMIH01000001">
    <property type="protein sequence ID" value="GGB21323.1"/>
    <property type="molecule type" value="Genomic_DNA"/>
</dbReference>
<evidence type="ECO:0000313" key="3">
    <source>
        <dbReference type="Proteomes" id="UP000623067"/>
    </source>
</evidence>
<dbReference type="AlphaFoldDB" id="A0A916SXD8"/>
<organism evidence="2 3">
    <name type="scientific">Sphingomonas metalli</name>
    <dbReference type="NCBI Taxonomy" id="1779358"/>
    <lineage>
        <taxon>Bacteria</taxon>
        <taxon>Pseudomonadati</taxon>
        <taxon>Pseudomonadota</taxon>
        <taxon>Alphaproteobacteria</taxon>
        <taxon>Sphingomonadales</taxon>
        <taxon>Sphingomonadaceae</taxon>
        <taxon>Sphingomonas</taxon>
    </lineage>
</organism>
<name>A0A916SXD8_9SPHN</name>
<gene>
    <name evidence="2" type="ORF">GCM10011380_08600</name>
</gene>
<feature type="transmembrane region" description="Helical" evidence="1">
    <location>
        <begin position="28"/>
        <end position="47"/>
    </location>
</feature>
<reference evidence="2" key="1">
    <citation type="journal article" date="2014" name="Int. J. Syst. Evol. Microbiol.">
        <title>Complete genome sequence of Corynebacterium casei LMG S-19264T (=DSM 44701T), isolated from a smear-ripened cheese.</title>
        <authorList>
            <consortium name="US DOE Joint Genome Institute (JGI-PGF)"/>
            <person name="Walter F."/>
            <person name="Albersmeier A."/>
            <person name="Kalinowski J."/>
            <person name="Ruckert C."/>
        </authorList>
    </citation>
    <scope>NUCLEOTIDE SEQUENCE</scope>
    <source>
        <strain evidence="2">CGMCC 1.15330</strain>
    </source>
</reference>
<keyword evidence="1" id="KW-0812">Transmembrane</keyword>
<keyword evidence="3" id="KW-1185">Reference proteome</keyword>
<evidence type="ECO:0000313" key="2">
    <source>
        <dbReference type="EMBL" id="GGB21323.1"/>
    </source>
</evidence>
<reference evidence="2" key="2">
    <citation type="submission" date="2020-09" db="EMBL/GenBank/DDBJ databases">
        <authorList>
            <person name="Sun Q."/>
            <person name="Zhou Y."/>
        </authorList>
    </citation>
    <scope>NUCLEOTIDE SEQUENCE</scope>
    <source>
        <strain evidence="2">CGMCC 1.15330</strain>
    </source>
</reference>